<name>A0A1I7TJ37_9PELO</name>
<dbReference type="AlphaFoldDB" id="A0A1I7TJ37"/>
<dbReference type="Proteomes" id="UP000095282">
    <property type="component" value="Unplaced"/>
</dbReference>
<sequence length="239" mass="28350">MIDYLLSLGFLCLGIYRLYDGDYLASHSDVPFVYDLRHGAVFYKLDIFSTIIRVSLLFSIFLNPSARAQIAFTSLLANMFLNYFLYPEDFPLGNEQAIEYRKVCRVLSIIVTAGLSIRLIYPSPYEFSWFSFVQTVVGFQLFWYSFYKKMEYDALIWFPPDFPTIFGELDYEQIPPMTCPEYRWRIFQWIGFALMAHETVIYCFAFCVSAFLFKHAFARHRRMLSLEPEIFQNFNVLWI</sequence>
<dbReference type="PROSITE" id="PS50244">
    <property type="entry name" value="S5A_REDUCTASE"/>
    <property type="match status" value="1"/>
</dbReference>
<proteinExistence type="predicted"/>
<evidence type="ECO:0000313" key="2">
    <source>
        <dbReference type="Proteomes" id="UP000095282"/>
    </source>
</evidence>
<keyword evidence="1" id="KW-0472">Membrane</keyword>
<dbReference type="eggNOG" id="ENOG502TJSB">
    <property type="taxonomic scope" value="Eukaryota"/>
</dbReference>
<reference evidence="3" key="1">
    <citation type="submission" date="2016-11" db="UniProtKB">
        <authorList>
            <consortium name="WormBaseParasite"/>
        </authorList>
    </citation>
    <scope>IDENTIFICATION</scope>
</reference>
<evidence type="ECO:0000313" key="3">
    <source>
        <dbReference type="WBParaSite" id="Csp11.Scaffold626.g6426.t1"/>
    </source>
</evidence>
<protein>
    <submittedName>
        <fullName evidence="3">S5A_REDUCTASE domain-containing protein</fullName>
    </submittedName>
</protein>
<keyword evidence="1" id="KW-1133">Transmembrane helix</keyword>
<evidence type="ECO:0000256" key="1">
    <source>
        <dbReference type="SAM" id="Phobius"/>
    </source>
</evidence>
<organism evidence="2 3">
    <name type="scientific">Caenorhabditis tropicalis</name>
    <dbReference type="NCBI Taxonomy" id="1561998"/>
    <lineage>
        <taxon>Eukaryota</taxon>
        <taxon>Metazoa</taxon>
        <taxon>Ecdysozoa</taxon>
        <taxon>Nematoda</taxon>
        <taxon>Chromadorea</taxon>
        <taxon>Rhabditida</taxon>
        <taxon>Rhabditina</taxon>
        <taxon>Rhabditomorpha</taxon>
        <taxon>Rhabditoidea</taxon>
        <taxon>Rhabditidae</taxon>
        <taxon>Peloderinae</taxon>
        <taxon>Caenorhabditis</taxon>
    </lineage>
</organism>
<keyword evidence="1" id="KW-0812">Transmembrane</keyword>
<dbReference type="WBParaSite" id="Csp11.Scaffold626.g6426.t1">
    <property type="protein sequence ID" value="Csp11.Scaffold626.g6426.t1"/>
    <property type="gene ID" value="Csp11.Scaffold626.g6426"/>
</dbReference>
<accession>A0A1I7TJ37</accession>
<feature type="transmembrane region" description="Helical" evidence="1">
    <location>
        <begin position="186"/>
        <end position="213"/>
    </location>
</feature>
<keyword evidence="2" id="KW-1185">Reference proteome</keyword>